<evidence type="ECO:0000313" key="2">
    <source>
        <dbReference type="Proteomes" id="UP000030781"/>
    </source>
</evidence>
<protein>
    <submittedName>
        <fullName evidence="1">Uncharacterized protein</fullName>
    </submittedName>
</protein>
<evidence type="ECO:0000313" key="1">
    <source>
        <dbReference type="EMBL" id="EMH72628.1"/>
    </source>
</evidence>
<sequence length="112" mass="12880">MAKSRSKFSSSSERAAGIEAALHKIEASGLKQRFMEQDHTAGYEAEREMEHGNFARSTRFSVDKTRKSDALVGKAPLRRKFIERLGLRMVWTFCGIDFQRTDHPPRYKQTSK</sequence>
<proteinExistence type="predicted"/>
<reference evidence="1 2" key="1">
    <citation type="submission" date="2013-01" db="EMBL/GenBank/DDBJ databases">
        <authorList>
            <person name="Hannick L."/>
            <person name="Zafar N."/>
            <person name="Lorenzi H."/>
            <person name="Ali I.A."/>
            <person name="Petri W.P."/>
            <person name="Caler E."/>
        </authorList>
    </citation>
    <scope>NUCLEOTIDE SEQUENCE [LARGE SCALE GENOMIC DNA]</scope>
    <source>
        <strain evidence="2">HM3:IMSS-B</strain>
    </source>
</reference>
<organism evidence="1 2">
    <name type="scientific">Entamoeba histolytica HM-1:IMSS-B</name>
    <dbReference type="NCBI Taxonomy" id="885319"/>
    <lineage>
        <taxon>Eukaryota</taxon>
        <taxon>Amoebozoa</taxon>
        <taxon>Evosea</taxon>
        <taxon>Archamoebae</taxon>
        <taxon>Mastigamoebida</taxon>
        <taxon>Entamoebidae</taxon>
        <taxon>Entamoeba</taxon>
    </lineage>
</organism>
<dbReference type="AlphaFoldDB" id="M3TBM7"/>
<gene>
    <name evidence="1" type="ORF">EHI8A_028220</name>
</gene>
<dbReference type="VEuPathDB" id="AmoebaDB:EHI8A_028220"/>
<name>M3TBM7_ENTH1</name>
<dbReference type="EMBL" id="KB611524">
    <property type="protein sequence ID" value="EMH72628.1"/>
    <property type="molecule type" value="Genomic_DNA"/>
</dbReference>
<dbReference type="Proteomes" id="UP000030781">
    <property type="component" value="Unassembled WGS sequence"/>
</dbReference>
<accession>M3TBM7</accession>